<dbReference type="Gene3D" id="1.10.3230.30">
    <property type="entry name" value="Phage gp6-like head-tail connector protein"/>
    <property type="match status" value="1"/>
</dbReference>
<proteinExistence type="predicted"/>
<dbReference type="NCBIfam" id="TIGR02215">
    <property type="entry name" value="phage_chp_gp8"/>
    <property type="match status" value="1"/>
</dbReference>
<dbReference type="CDD" id="cd08054">
    <property type="entry name" value="gp6"/>
    <property type="match status" value="1"/>
</dbReference>
<comment type="caution">
    <text evidence="1">The sequence shown here is derived from an EMBL/GenBank/DDBJ whole genome shotgun (WGS) entry which is preliminary data.</text>
</comment>
<dbReference type="Proteomes" id="UP000436016">
    <property type="component" value="Unassembled WGS sequence"/>
</dbReference>
<gene>
    <name evidence="1" type="ORF">GSH16_12755</name>
</gene>
<sequence>MVLTEVTAIPDARWPVAAFADHLLMSSGFDDDDRDDALLLMLLRAAAAAVEARLGKALLARDFRVALAAWRRSDRQPLPMAPVYGGGQFVMRDAGGADLGDPGGWVLEPDTARPALVGTGGRPLPAIPAGGVAEVTFTAGFAADWTDLPADLQQAVFLLAAHYHAARDGAAGADLAMPVGVLALIDPHRVIRVLGAG</sequence>
<dbReference type="RefSeq" id="WP_160855792.1">
    <property type="nucleotide sequence ID" value="NZ_WUWG01000005.1"/>
</dbReference>
<keyword evidence="2" id="KW-1185">Reference proteome</keyword>
<evidence type="ECO:0000313" key="2">
    <source>
        <dbReference type="Proteomes" id="UP000436016"/>
    </source>
</evidence>
<reference evidence="1 2" key="1">
    <citation type="submission" date="2019-12" db="EMBL/GenBank/DDBJ databases">
        <title>Strain KN286 was isolated from seawater, which was collected from Caroline Seamount in the tropical western Pacific.</title>
        <authorList>
            <person name="Wang Q."/>
        </authorList>
    </citation>
    <scope>NUCLEOTIDE SEQUENCE [LARGE SCALE GENOMIC DNA]</scope>
    <source>
        <strain evidence="1 2">KN286</strain>
    </source>
</reference>
<accession>A0A6B0TX73</accession>
<dbReference type="EMBL" id="WUWG01000005">
    <property type="protein sequence ID" value="MXU66315.1"/>
    <property type="molecule type" value="Genomic_DNA"/>
</dbReference>
<evidence type="ECO:0000313" key="1">
    <source>
        <dbReference type="EMBL" id="MXU66315.1"/>
    </source>
</evidence>
<name>A0A6B0TX73_9RHOB</name>
<protein>
    <recommendedName>
        <fullName evidence="3">Phage gp6-like head-tail connector protein</fullName>
    </recommendedName>
</protein>
<evidence type="ECO:0008006" key="3">
    <source>
        <dbReference type="Google" id="ProtNLM"/>
    </source>
</evidence>
<organism evidence="1 2">
    <name type="scientific">Oceanomicrobium pacificus</name>
    <dbReference type="NCBI Taxonomy" id="2692916"/>
    <lineage>
        <taxon>Bacteria</taxon>
        <taxon>Pseudomonadati</taxon>
        <taxon>Pseudomonadota</taxon>
        <taxon>Alphaproteobacteria</taxon>
        <taxon>Rhodobacterales</taxon>
        <taxon>Paracoccaceae</taxon>
        <taxon>Oceanomicrobium</taxon>
    </lineage>
</organism>
<dbReference type="InterPro" id="IPR011738">
    <property type="entry name" value="Phage_CHP"/>
</dbReference>
<dbReference type="AlphaFoldDB" id="A0A6B0TX73"/>